<keyword evidence="3" id="KW-1185">Reference proteome</keyword>
<reference evidence="3" key="1">
    <citation type="submission" date="2018-12" db="EMBL/GenBank/DDBJ databases">
        <title>Complete genome sequencing of Jeotgalibaca sp. H21T32.</title>
        <authorList>
            <person name="Bae J.-W."/>
            <person name="Lee S.-Y."/>
        </authorList>
    </citation>
    <scope>NUCLEOTIDE SEQUENCE [LARGE SCALE GENOMIC DNA]</scope>
    <source>
        <strain evidence="3">H21T32</strain>
    </source>
</reference>
<dbReference type="AlphaFoldDB" id="A0A3Q9BL28"/>
<dbReference type="OrthoDB" id="1708280at2"/>
<feature type="domain" description="SHOCT-like" evidence="1">
    <location>
        <begin position="20"/>
        <end position="71"/>
    </location>
</feature>
<sequence length="72" mass="8350">MNIFEVKDGCPTIKGKAEQMTTEDLQREYDFHMAESIIKMLYKEGKITADELHKISALNREKFSPRLAKIMS</sequence>
<dbReference type="KEGG" id="jeh:EJN90_03130"/>
<dbReference type="Pfam" id="PF20612">
    <property type="entry name" value="SHOCT_2"/>
    <property type="match status" value="1"/>
</dbReference>
<proteinExistence type="predicted"/>
<evidence type="ECO:0000313" key="2">
    <source>
        <dbReference type="EMBL" id="AZP03741.1"/>
    </source>
</evidence>
<organism evidence="2 3">
    <name type="scientific">Jeotgalibaca ciconiae</name>
    <dbReference type="NCBI Taxonomy" id="2496265"/>
    <lineage>
        <taxon>Bacteria</taxon>
        <taxon>Bacillati</taxon>
        <taxon>Bacillota</taxon>
        <taxon>Bacilli</taxon>
        <taxon>Lactobacillales</taxon>
        <taxon>Carnobacteriaceae</taxon>
        <taxon>Jeotgalibaca</taxon>
    </lineage>
</organism>
<dbReference type="Proteomes" id="UP000273326">
    <property type="component" value="Chromosome"/>
</dbReference>
<accession>A0A3Q9BL28</accession>
<dbReference type="RefSeq" id="WP_086035010.1">
    <property type="nucleotide sequence ID" value="NZ_CP034465.1"/>
</dbReference>
<gene>
    <name evidence="2" type="ORF">EJN90_03130</name>
</gene>
<name>A0A3Q9BL28_9LACT</name>
<evidence type="ECO:0000313" key="3">
    <source>
        <dbReference type="Proteomes" id="UP000273326"/>
    </source>
</evidence>
<dbReference type="InterPro" id="IPR046749">
    <property type="entry name" value="SHOCT_2"/>
</dbReference>
<protein>
    <recommendedName>
        <fullName evidence="1">SHOCT-like domain-containing protein</fullName>
    </recommendedName>
</protein>
<dbReference type="EMBL" id="CP034465">
    <property type="protein sequence ID" value="AZP03741.1"/>
    <property type="molecule type" value="Genomic_DNA"/>
</dbReference>
<evidence type="ECO:0000259" key="1">
    <source>
        <dbReference type="Pfam" id="PF20612"/>
    </source>
</evidence>